<evidence type="ECO:0000256" key="5">
    <source>
        <dbReference type="SAM" id="MobiDB-lite"/>
    </source>
</evidence>
<keyword evidence="3 6" id="KW-1133">Transmembrane helix</keyword>
<dbReference type="PANTHER" id="PTHR23514">
    <property type="entry name" value="BYPASS OF STOP CODON PROTEIN 6"/>
    <property type="match status" value="1"/>
</dbReference>
<evidence type="ECO:0000256" key="2">
    <source>
        <dbReference type="ARBA" id="ARBA00022692"/>
    </source>
</evidence>
<evidence type="ECO:0000256" key="6">
    <source>
        <dbReference type="SAM" id="Phobius"/>
    </source>
</evidence>
<reference evidence="7" key="1">
    <citation type="submission" date="2021-07" db="EMBL/GenBank/DDBJ databases">
        <title>Elsinoe batatas strain:CRI-CJ2 Genome sequencing and assembly.</title>
        <authorList>
            <person name="Huang L."/>
        </authorList>
    </citation>
    <scope>NUCLEOTIDE SEQUENCE</scope>
    <source>
        <strain evidence="7">CRI-CJ2</strain>
    </source>
</reference>
<dbReference type="Proteomes" id="UP000809789">
    <property type="component" value="Unassembled WGS sequence"/>
</dbReference>
<dbReference type="InterPro" id="IPR051788">
    <property type="entry name" value="MFS_Transporter"/>
</dbReference>
<dbReference type="EMBL" id="JAESVG020000001">
    <property type="protein sequence ID" value="KAG8631509.1"/>
    <property type="molecule type" value="Genomic_DNA"/>
</dbReference>
<proteinExistence type="predicted"/>
<organism evidence="7 8">
    <name type="scientific">Elsinoe batatas</name>
    <dbReference type="NCBI Taxonomy" id="2601811"/>
    <lineage>
        <taxon>Eukaryota</taxon>
        <taxon>Fungi</taxon>
        <taxon>Dikarya</taxon>
        <taxon>Ascomycota</taxon>
        <taxon>Pezizomycotina</taxon>
        <taxon>Dothideomycetes</taxon>
        <taxon>Dothideomycetidae</taxon>
        <taxon>Myriangiales</taxon>
        <taxon>Elsinoaceae</taxon>
        <taxon>Elsinoe</taxon>
    </lineage>
</organism>
<keyword evidence="2 6" id="KW-0812">Transmembrane</keyword>
<dbReference type="InterPro" id="IPR036259">
    <property type="entry name" value="MFS_trans_sf"/>
</dbReference>
<protein>
    <submittedName>
        <fullName evidence="7">Uncharacterized protein</fullName>
    </submittedName>
</protein>
<keyword evidence="8" id="KW-1185">Reference proteome</keyword>
<evidence type="ECO:0000256" key="1">
    <source>
        <dbReference type="ARBA" id="ARBA00004141"/>
    </source>
</evidence>
<dbReference type="AlphaFoldDB" id="A0A8K0LAH0"/>
<comment type="caution">
    <text evidence="7">The sequence shown here is derived from an EMBL/GenBank/DDBJ whole genome shotgun (WGS) entry which is preliminary data.</text>
</comment>
<dbReference type="SUPFAM" id="SSF103473">
    <property type="entry name" value="MFS general substrate transporter"/>
    <property type="match status" value="1"/>
</dbReference>
<feature type="region of interest" description="Disordered" evidence="5">
    <location>
        <begin position="1"/>
        <end position="32"/>
    </location>
</feature>
<sequence>MGPQTSEAEAVELHVQPSTDHDGHSTAEPESNVTEEQLMSRLVLCRLLAIGLSFFVTGLNDGSLGALIPYIIRSYNISTGLAAIMYLTTFIGWIIAFFTNSLLTQYVSYASMLVLGATLQLFAHALRSRLPPLPFFAINFTLFGLGKAYQDIFSNGYVGGVKSAHGWLGFIHACYAGGSLVGPFVATGIASAPGNRWWLQGDLEEVEPGHYVEVLDDHVYLAGGESPHVSTQSIGYHAVRRDEGARGSGYECGEDGPVVPAELGLDDEQLCDEADDNKDQSKCCESIGDMSVVRSPVADWRTTISGADVLCDCMNVSKALGDQSKVNLLRTSGMMHDLAIQALATDWNCGFVQRHLRSDSSQIFWERAVARQVA</sequence>
<evidence type="ECO:0000313" key="8">
    <source>
        <dbReference type="Proteomes" id="UP000809789"/>
    </source>
</evidence>
<name>A0A8K0LAH0_9PEZI</name>
<feature type="transmembrane region" description="Helical" evidence="6">
    <location>
        <begin position="106"/>
        <end position="126"/>
    </location>
</feature>
<dbReference type="PANTHER" id="PTHR23514:SF16">
    <property type="entry name" value="TRANSPORTER, PUTATIVE (AFU_ORTHOLOGUE AFUA_2G17270)-RELATED"/>
    <property type="match status" value="1"/>
</dbReference>
<feature type="transmembrane region" description="Helical" evidence="6">
    <location>
        <begin position="80"/>
        <end position="100"/>
    </location>
</feature>
<dbReference type="OrthoDB" id="413079at2759"/>
<evidence type="ECO:0000256" key="4">
    <source>
        <dbReference type="ARBA" id="ARBA00023136"/>
    </source>
</evidence>
<accession>A0A8K0LAH0</accession>
<evidence type="ECO:0000256" key="3">
    <source>
        <dbReference type="ARBA" id="ARBA00022989"/>
    </source>
</evidence>
<comment type="subcellular location">
    <subcellularLocation>
        <location evidence="1">Membrane</location>
        <topology evidence="1">Multi-pass membrane protein</topology>
    </subcellularLocation>
</comment>
<keyword evidence="4 6" id="KW-0472">Membrane</keyword>
<dbReference type="GO" id="GO:0016020">
    <property type="term" value="C:membrane"/>
    <property type="evidence" value="ECO:0007669"/>
    <property type="project" value="UniProtKB-SubCell"/>
</dbReference>
<gene>
    <name evidence="7" type="ORF">KVT40_000649</name>
</gene>
<evidence type="ECO:0000313" key="7">
    <source>
        <dbReference type="EMBL" id="KAG8631509.1"/>
    </source>
</evidence>